<name>A0A3B7LUB7_9GAMM</name>
<dbReference type="EMBL" id="CP032134">
    <property type="protein sequence ID" value="AXY56452.1"/>
    <property type="molecule type" value="Genomic_DNA"/>
</dbReference>
<accession>A0A3B7LUB7</accession>
<reference evidence="2" key="1">
    <citation type="submission" date="2018-09" db="EMBL/GenBank/DDBJ databases">
        <title>The complete genome of Acinetobacter sp. strain WCHAc010005.</title>
        <authorList>
            <person name="Hu Y."/>
            <person name="Long H."/>
            <person name="Feng Y."/>
            <person name="Zong Z."/>
        </authorList>
    </citation>
    <scope>NUCLEOTIDE SEQUENCE [LARGE SCALE GENOMIC DNA]</scope>
    <source>
        <strain evidence="2">WCHAc010005</strain>
    </source>
</reference>
<proteinExistence type="predicted"/>
<evidence type="ECO:0000313" key="2">
    <source>
        <dbReference type="Proteomes" id="UP000263753"/>
    </source>
</evidence>
<evidence type="ECO:0000313" key="1">
    <source>
        <dbReference type="EMBL" id="AXY56452.1"/>
    </source>
</evidence>
<gene>
    <name evidence="1" type="ORF">CDG60_07625</name>
</gene>
<organism evidence="1 2">
    <name type="scientific">Acinetobacter chinensis</name>
    <dbReference type="NCBI Taxonomy" id="2004650"/>
    <lineage>
        <taxon>Bacteria</taxon>
        <taxon>Pseudomonadati</taxon>
        <taxon>Pseudomonadota</taxon>
        <taxon>Gammaproteobacteria</taxon>
        <taxon>Moraxellales</taxon>
        <taxon>Moraxellaceae</taxon>
        <taxon>Acinetobacter</taxon>
    </lineage>
</organism>
<sequence>MLPLHILQKQLDESAFCPLCKGSMYWIEAEQYDRELNFHECSYCEHRIYADQKQSCHCESCEKNKRKLIKEALSKESYNLKNKGKDKDMVEHKLNQLSFIQKLFLLSILDDQVSESSHHHEYIDWEKIKYVPFSPNYQYQKRLINQMLDQQILISRDSADTAGQYYINVRLDGYSEPSLYSITFRLRQWFYENLSQGIPFKSADEVKDAIYELLYEKIVQFMQYYCRLWQVQISGNNSFKALCYRLLDSLACGQIFYLVQTALDYLHSKKLLQLRNEKFINTNLLKKTVEQYRERGLQEKWITTTLPHPPQIPFSGMAEILFFRFLGYDEMIFVQPVWKIWEKIEPRLKFYALKRCMHCGSDELDIEYDAHNHISLFCRTCKQQDHYFTR</sequence>
<evidence type="ECO:0008006" key="3">
    <source>
        <dbReference type="Google" id="ProtNLM"/>
    </source>
</evidence>
<dbReference type="Proteomes" id="UP000263753">
    <property type="component" value="Chromosome"/>
</dbReference>
<dbReference type="KEGG" id="achi:CDG60_07625"/>
<protein>
    <recommendedName>
        <fullName evidence="3">TFIIB-type zinc ribbon-containing protein</fullName>
    </recommendedName>
</protein>
<dbReference type="AlphaFoldDB" id="A0A3B7LUB7"/>
<dbReference type="RefSeq" id="WP_087511542.1">
    <property type="nucleotide sequence ID" value="NZ_CP032134.1"/>
</dbReference>